<organism evidence="2">
    <name type="scientific">marine sediment metagenome</name>
    <dbReference type="NCBI Taxonomy" id="412755"/>
    <lineage>
        <taxon>unclassified sequences</taxon>
        <taxon>metagenomes</taxon>
        <taxon>ecological metagenomes</taxon>
    </lineage>
</organism>
<comment type="caution">
    <text evidence="2">The sequence shown here is derived from an EMBL/GenBank/DDBJ whole genome shotgun (WGS) entry which is preliminary data.</text>
</comment>
<dbReference type="InterPro" id="IPR050407">
    <property type="entry name" value="Geranylgeranyl_reductase"/>
</dbReference>
<proteinExistence type="predicted"/>
<dbReference type="Gene3D" id="3.30.9.10">
    <property type="entry name" value="D-Amino Acid Oxidase, subunit A, domain 2"/>
    <property type="match status" value="1"/>
</dbReference>
<name>X0XJU0_9ZZZZ</name>
<dbReference type="Pfam" id="PF22578">
    <property type="entry name" value="GGR_cat"/>
    <property type="match status" value="1"/>
</dbReference>
<accession>X0XJU0</accession>
<reference evidence="2" key="1">
    <citation type="journal article" date="2014" name="Front. Microbiol.">
        <title>High frequency of phylogenetically diverse reductive dehalogenase-homologous genes in deep subseafloor sedimentary metagenomes.</title>
        <authorList>
            <person name="Kawai M."/>
            <person name="Futagami T."/>
            <person name="Toyoda A."/>
            <person name="Takaki Y."/>
            <person name="Nishi S."/>
            <person name="Hori S."/>
            <person name="Arai W."/>
            <person name="Tsubouchi T."/>
            <person name="Morono Y."/>
            <person name="Uchiyama I."/>
            <person name="Ito T."/>
            <person name="Fujiyama A."/>
            <person name="Inagaki F."/>
            <person name="Takami H."/>
        </authorList>
    </citation>
    <scope>NUCLEOTIDE SEQUENCE</scope>
    <source>
        <strain evidence="2">Expedition CK06-06</strain>
    </source>
</reference>
<dbReference type="SUPFAM" id="SSF51905">
    <property type="entry name" value="FAD/NAD(P)-binding domain"/>
    <property type="match status" value="1"/>
</dbReference>
<sequence>MEPKESWIRSIVRSATFHSPDGIAITYTDENKGYIINRAIMQQDLLESCLEQGATGLFGHKVKNISKPDTNRKRTLLFTDNTPVSAQVVIDCSGPLSRFGMNENLAWRPLDLETAYLAHIDGVKTQTDTVHIYVSEEIAPGGYAWAFPRNEESLNVGIVIGT</sequence>
<dbReference type="InterPro" id="IPR054715">
    <property type="entry name" value="GGR_cat"/>
</dbReference>
<dbReference type="Gene3D" id="3.50.50.60">
    <property type="entry name" value="FAD/NAD(P)-binding domain"/>
    <property type="match status" value="1"/>
</dbReference>
<dbReference type="PANTHER" id="PTHR42685:SF22">
    <property type="entry name" value="CONDITIONED MEDIUM FACTOR RECEPTOR 1"/>
    <property type="match status" value="1"/>
</dbReference>
<dbReference type="AlphaFoldDB" id="X0XJU0"/>
<dbReference type="EMBL" id="BARS01044382">
    <property type="protein sequence ID" value="GAG35597.1"/>
    <property type="molecule type" value="Genomic_DNA"/>
</dbReference>
<gene>
    <name evidence="2" type="ORF">S01H1_67064</name>
</gene>
<dbReference type="PANTHER" id="PTHR42685">
    <property type="entry name" value="GERANYLGERANYL DIPHOSPHATE REDUCTASE"/>
    <property type="match status" value="1"/>
</dbReference>
<feature type="non-terminal residue" evidence="2">
    <location>
        <position position="162"/>
    </location>
</feature>
<evidence type="ECO:0000259" key="1">
    <source>
        <dbReference type="Pfam" id="PF22578"/>
    </source>
</evidence>
<evidence type="ECO:0000313" key="2">
    <source>
        <dbReference type="EMBL" id="GAG35597.1"/>
    </source>
</evidence>
<feature type="domain" description="Digeranylgeranylglycerophospholipid reductase catalytic" evidence="1">
    <location>
        <begin position="111"/>
        <end position="160"/>
    </location>
</feature>
<dbReference type="InterPro" id="IPR036188">
    <property type="entry name" value="FAD/NAD-bd_sf"/>
</dbReference>
<protein>
    <recommendedName>
        <fullName evidence="1">Digeranylgeranylglycerophospholipid reductase catalytic domain-containing protein</fullName>
    </recommendedName>
</protein>